<reference evidence="5" key="1">
    <citation type="journal article" date="2019" name="Int. J. Syst. Evol. Microbiol.">
        <title>The Global Catalogue of Microorganisms (GCM) 10K type strain sequencing project: providing services to taxonomists for standard genome sequencing and annotation.</title>
        <authorList>
            <consortium name="The Broad Institute Genomics Platform"/>
            <consortium name="The Broad Institute Genome Sequencing Center for Infectious Disease"/>
            <person name="Wu L."/>
            <person name="Ma J."/>
        </authorList>
    </citation>
    <scope>NUCLEOTIDE SEQUENCE [LARGE SCALE GENOMIC DNA]</scope>
    <source>
        <strain evidence="5">CGMCC 4.7152</strain>
    </source>
</reference>
<dbReference type="Proteomes" id="UP001595912">
    <property type="component" value="Unassembled WGS sequence"/>
</dbReference>
<proteinExistence type="predicted"/>
<dbReference type="SUPFAM" id="SSF55073">
    <property type="entry name" value="Nucleotide cyclase"/>
    <property type="match status" value="1"/>
</dbReference>
<evidence type="ECO:0000256" key="2">
    <source>
        <dbReference type="SAM" id="Phobius"/>
    </source>
</evidence>
<comment type="caution">
    <text evidence="4">The sequence shown here is derived from an EMBL/GenBank/DDBJ whole genome shotgun (WGS) entry which is preliminary data.</text>
</comment>
<dbReference type="SMART" id="SM00267">
    <property type="entry name" value="GGDEF"/>
    <property type="match status" value="1"/>
</dbReference>
<keyword evidence="2" id="KW-1133">Transmembrane helix</keyword>
<sequence>MSTALESVLTAAGGVLAGIAVVAVPLLRLRHALQLARYQASHDDTTGLPNRRALLTALRRSIVDGRPFGLILLDLDQFKAVNDTYGHEAGNDLLTVVGQRLTGLPTPVRLAARLSGDEFAVLVDGGPDEVRVAAWDAAAVVASEPAVLDGGVRVTARASVGYTTSRLGDTPRDLLRDADQAVYHAKTHGCGVSRYQPTSTPAAAPRCQDTGQRCRDHR</sequence>
<dbReference type="InterPro" id="IPR043128">
    <property type="entry name" value="Rev_trsase/Diguanyl_cyclase"/>
</dbReference>
<dbReference type="Gene3D" id="3.30.70.270">
    <property type="match status" value="1"/>
</dbReference>
<keyword evidence="2" id="KW-0812">Transmembrane</keyword>
<dbReference type="InterPro" id="IPR029787">
    <property type="entry name" value="Nucleotide_cyclase"/>
</dbReference>
<dbReference type="RefSeq" id="WP_380124291.1">
    <property type="nucleotide sequence ID" value="NZ_JBHSIU010000065.1"/>
</dbReference>
<evidence type="ECO:0000259" key="3">
    <source>
        <dbReference type="PROSITE" id="PS50887"/>
    </source>
</evidence>
<dbReference type="InterPro" id="IPR000160">
    <property type="entry name" value="GGDEF_dom"/>
</dbReference>
<keyword evidence="2" id="KW-0472">Membrane</keyword>
<dbReference type="NCBIfam" id="TIGR00254">
    <property type="entry name" value="GGDEF"/>
    <property type="match status" value="1"/>
</dbReference>
<evidence type="ECO:0000313" key="5">
    <source>
        <dbReference type="Proteomes" id="UP001595912"/>
    </source>
</evidence>
<feature type="domain" description="GGDEF" evidence="3">
    <location>
        <begin position="66"/>
        <end position="200"/>
    </location>
</feature>
<dbReference type="Pfam" id="PF00990">
    <property type="entry name" value="GGDEF"/>
    <property type="match status" value="1"/>
</dbReference>
<keyword evidence="5" id="KW-1185">Reference proteome</keyword>
<dbReference type="PANTHER" id="PTHR44757">
    <property type="entry name" value="DIGUANYLATE CYCLASE DGCP"/>
    <property type="match status" value="1"/>
</dbReference>
<evidence type="ECO:0000256" key="1">
    <source>
        <dbReference type="SAM" id="MobiDB-lite"/>
    </source>
</evidence>
<dbReference type="InterPro" id="IPR052155">
    <property type="entry name" value="Biofilm_reg_signaling"/>
</dbReference>
<name>A0ABV9W9G6_9ACTN</name>
<evidence type="ECO:0000313" key="4">
    <source>
        <dbReference type="EMBL" id="MFC5004416.1"/>
    </source>
</evidence>
<protein>
    <submittedName>
        <fullName evidence="4">GGDEF domain-containing protein</fullName>
    </submittedName>
</protein>
<dbReference type="PANTHER" id="PTHR44757:SF2">
    <property type="entry name" value="BIOFILM ARCHITECTURE MAINTENANCE PROTEIN MBAA"/>
    <property type="match status" value="1"/>
</dbReference>
<organism evidence="4 5">
    <name type="scientific">Dactylosporangium cerinum</name>
    <dbReference type="NCBI Taxonomy" id="1434730"/>
    <lineage>
        <taxon>Bacteria</taxon>
        <taxon>Bacillati</taxon>
        <taxon>Actinomycetota</taxon>
        <taxon>Actinomycetes</taxon>
        <taxon>Micromonosporales</taxon>
        <taxon>Micromonosporaceae</taxon>
        <taxon>Dactylosporangium</taxon>
    </lineage>
</organism>
<feature type="transmembrane region" description="Helical" evidence="2">
    <location>
        <begin position="6"/>
        <end position="27"/>
    </location>
</feature>
<accession>A0ABV9W9G6</accession>
<feature type="region of interest" description="Disordered" evidence="1">
    <location>
        <begin position="194"/>
        <end position="218"/>
    </location>
</feature>
<gene>
    <name evidence="4" type="ORF">ACFPIJ_42145</name>
</gene>
<dbReference type="PROSITE" id="PS50887">
    <property type="entry name" value="GGDEF"/>
    <property type="match status" value="1"/>
</dbReference>
<dbReference type="EMBL" id="JBHSIU010000065">
    <property type="protein sequence ID" value="MFC5004416.1"/>
    <property type="molecule type" value="Genomic_DNA"/>
</dbReference>
<dbReference type="CDD" id="cd01949">
    <property type="entry name" value="GGDEF"/>
    <property type="match status" value="1"/>
</dbReference>